<evidence type="ECO:0000313" key="1">
    <source>
        <dbReference type="EMBL" id="JAH24217.1"/>
    </source>
</evidence>
<reference evidence="1" key="2">
    <citation type="journal article" date="2015" name="Fish Shellfish Immunol.">
        <title>Early steps in the European eel (Anguilla anguilla)-Vibrio vulnificus interaction in the gills: Role of the RtxA13 toxin.</title>
        <authorList>
            <person name="Callol A."/>
            <person name="Pajuelo D."/>
            <person name="Ebbesson L."/>
            <person name="Teles M."/>
            <person name="MacKenzie S."/>
            <person name="Amaro C."/>
        </authorList>
    </citation>
    <scope>NUCLEOTIDE SEQUENCE</scope>
</reference>
<dbReference type="EMBL" id="GBXM01084360">
    <property type="protein sequence ID" value="JAH24217.1"/>
    <property type="molecule type" value="Transcribed_RNA"/>
</dbReference>
<protein>
    <submittedName>
        <fullName evidence="1">Uncharacterized protein</fullName>
    </submittedName>
</protein>
<accession>A0A0E9R608</accession>
<dbReference type="AlphaFoldDB" id="A0A0E9R608"/>
<organism evidence="1">
    <name type="scientific">Anguilla anguilla</name>
    <name type="common">European freshwater eel</name>
    <name type="synonym">Muraena anguilla</name>
    <dbReference type="NCBI Taxonomy" id="7936"/>
    <lineage>
        <taxon>Eukaryota</taxon>
        <taxon>Metazoa</taxon>
        <taxon>Chordata</taxon>
        <taxon>Craniata</taxon>
        <taxon>Vertebrata</taxon>
        <taxon>Euteleostomi</taxon>
        <taxon>Actinopterygii</taxon>
        <taxon>Neopterygii</taxon>
        <taxon>Teleostei</taxon>
        <taxon>Anguilliformes</taxon>
        <taxon>Anguillidae</taxon>
        <taxon>Anguilla</taxon>
    </lineage>
</organism>
<sequence>MCCLALTPPVSRTQEGGVTFGWVIPLPHCVTQP</sequence>
<reference evidence="1" key="1">
    <citation type="submission" date="2014-11" db="EMBL/GenBank/DDBJ databases">
        <authorList>
            <person name="Amaro Gonzalez C."/>
        </authorList>
    </citation>
    <scope>NUCLEOTIDE SEQUENCE</scope>
</reference>
<proteinExistence type="predicted"/>
<name>A0A0E9R608_ANGAN</name>